<protein>
    <submittedName>
        <fullName evidence="2">Uncharacterized protein</fullName>
    </submittedName>
</protein>
<proteinExistence type="predicted"/>
<accession>A0AAD9P7M9</accession>
<dbReference type="EMBL" id="JAODUO010000102">
    <property type="protein sequence ID" value="KAK2189570.1"/>
    <property type="molecule type" value="Genomic_DNA"/>
</dbReference>
<keyword evidence="3" id="KW-1185">Reference proteome</keyword>
<dbReference type="InterPro" id="IPR000884">
    <property type="entry name" value="TSP1_rpt"/>
</dbReference>
<evidence type="ECO:0000313" key="2">
    <source>
        <dbReference type="EMBL" id="KAK2189570.1"/>
    </source>
</evidence>
<gene>
    <name evidence="2" type="ORF">NP493_102g02006</name>
</gene>
<dbReference type="SUPFAM" id="SSF82895">
    <property type="entry name" value="TSP-1 type 1 repeat"/>
    <property type="match status" value="1"/>
</dbReference>
<feature type="region of interest" description="Disordered" evidence="1">
    <location>
        <begin position="1"/>
        <end position="33"/>
    </location>
</feature>
<dbReference type="InterPro" id="IPR036383">
    <property type="entry name" value="TSP1_rpt_sf"/>
</dbReference>
<dbReference type="PROSITE" id="PS50092">
    <property type="entry name" value="TSP1"/>
    <property type="match status" value="1"/>
</dbReference>
<name>A0AAD9P7M9_RIDPI</name>
<dbReference type="SMART" id="SM00209">
    <property type="entry name" value="TSP1"/>
    <property type="match status" value="1"/>
</dbReference>
<dbReference type="Gene3D" id="2.20.100.10">
    <property type="entry name" value="Thrombospondin type-1 (TSP1) repeat"/>
    <property type="match status" value="1"/>
</dbReference>
<organism evidence="2 3">
    <name type="scientific">Ridgeia piscesae</name>
    <name type="common">Tubeworm</name>
    <dbReference type="NCBI Taxonomy" id="27915"/>
    <lineage>
        <taxon>Eukaryota</taxon>
        <taxon>Metazoa</taxon>
        <taxon>Spiralia</taxon>
        <taxon>Lophotrochozoa</taxon>
        <taxon>Annelida</taxon>
        <taxon>Polychaeta</taxon>
        <taxon>Sedentaria</taxon>
        <taxon>Canalipalpata</taxon>
        <taxon>Sabellida</taxon>
        <taxon>Siboglinidae</taxon>
        <taxon>Ridgeia</taxon>
    </lineage>
</organism>
<evidence type="ECO:0000313" key="3">
    <source>
        <dbReference type="Proteomes" id="UP001209878"/>
    </source>
</evidence>
<evidence type="ECO:0000256" key="1">
    <source>
        <dbReference type="SAM" id="MobiDB-lite"/>
    </source>
</evidence>
<dbReference type="AlphaFoldDB" id="A0AAD9P7M9"/>
<comment type="caution">
    <text evidence="2">The sequence shown here is derived from an EMBL/GenBank/DDBJ whole genome shotgun (WGS) entry which is preliminary data.</text>
</comment>
<sequence>MTRTLKARPCPFSAGRDKVDSAMRGRSSQNQWSGWSDWSTCTLTCGQGTRMRRRDCVGMEDDTLVRREAAQCRGRAVEHYLCRLAGPLAVVNS</sequence>
<dbReference type="Pfam" id="PF00090">
    <property type="entry name" value="TSP_1"/>
    <property type="match status" value="1"/>
</dbReference>
<reference evidence="2" key="1">
    <citation type="journal article" date="2023" name="Mol. Biol. Evol.">
        <title>Third-Generation Sequencing Reveals the Adaptive Role of the Epigenome in Three Deep-Sea Polychaetes.</title>
        <authorList>
            <person name="Perez M."/>
            <person name="Aroh O."/>
            <person name="Sun Y."/>
            <person name="Lan Y."/>
            <person name="Juniper S.K."/>
            <person name="Young C.R."/>
            <person name="Angers B."/>
            <person name="Qian P.Y."/>
        </authorList>
    </citation>
    <scope>NUCLEOTIDE SEQUENCE</scope>
    <source>
        <strain evidence="2">R07B-5</strain>
    </source>
</reference>
<dbReference type="Proteomes" id="UP001209878">
    <property type="component" value="Unassembled WGS sequence"/>
</dbReference>